<sequence length="82" mass="9407">MPFLDLIISDVSSSSSRERIIWLTADCVYPIFSAVLVKLPFSVIIIKASYLIILPFPFISMSNKYIIFIRFTYVNCNDILLP</sequence>
<comment type="caution">
    <text evidence="2">The sequence shown here is derived from an EMBL/GenBank/DDBJ whole genome shotgun (WGS) entry which is preliminary data.</text>
</comment>
<keyword evidence="1" id="KW-1133">Transmembrane helix</keyword>
<gene>
    <name evidence="2" type="ORF">SDC9_112159</name>
</gene>
<proteinExistence type="predicted"/>
<feature type="transmembrane region" description="Helical" evidence="1">
    <location>
        <begin position="43"/>
        <end position="61"/>
    </location>
</feature>
<feature type="transmembrane region" description="Helical" evidence="1">
    <location>
        <begin position="20"/>
        <end position="37"/>
    </location>
</feature>
<evidence type="ECO:0000313" key="2">
    <source>
        <dbReference type="EMBL" id="MPM65264.1"/>
    </source>
</evidence>
<protein>
    <submittedName>
        <fullName evidence="2">Uncharacterized protein</fullName>
    </submittedName>
</protein>
<accession>A0A645BTZ0</accession>
<dbReference type="AlphaFoldDB" id="A0A645BTZ0"/>
<name>A0A645BTZ0_9ZZZZ</name>
<organism evidence="2">
    <name type="scientific">bioreactor metagenome</name>
    <dbReference type="NCBI Taxonomy" id="1076179"/>
    <lineage>
        <taxon>unclassified sequences</taxon>
        <taxon>metagenomes</taxon>
        <taxon>ecological metagenomes</taxon>
    </lineage>
</organism>
<reference evidence="2" key="1">
    <citation type="submission" date="2019-08" db="EMBL/GenBank/DDBJ databases">
        <authorList>
            <person name="Kucharzyk K."/>
            <person name="Murdoch R.W."/>
            <person name="Higgins S."/>
            <person name="Loffler F."/>
        </authorList>
    </citation>
    <scope>NUCLEOTIDE SEQUENCE</scope>
</reference>
<keyword evidence="1" id="KW-0472">Membrane</keyword>
<evidence type="ECO:0000256" key="1">
    <source>
        <dbReference type="SAM" id="Phobius"/>
    </source>
</evidence>
<keyword evidence="1" id="KW-0812">Transmembrane</keyword>
<dbReference type="EMBL" id="VSSQ01020423">
    <property type="protein sequence ID" value="MPM65264.1"/>
    <property type="molecule type" value="Genomic_DNA"/>
</dbReference>